<proteinExistence type="predicted"/>
<gene>
    <name evidence="2" type="ORF">Ga0074812_114124</name>
</gene>
<dbReference type="Proteomes" id="UP000198802">
    <property type="component" value="Unassembled WGS sequence"/>
</dbReference>
<evidence type="ECO:0000313" key="3">
    <source>
        <dbReference type="Proteomes" id="UP000198802"/>
    </source>
</evidence>
<reference evidence="3" key="1">
    <citation type="submission" date="2015-11" db="EMBL/GenBank/DDBJ databases">
        <authorList>
            <person name="Varghese N."/>
        </authorList>
    </citation>
    <scope>NUCLEOTIDE SEQUENCE [LARGE SCALE GENOMIC DNA]</scope>
    <source>
        <strain evidence="3">DSM 45899</strain>
    </source>
</reference>
<accession>A0A0S4QQ92</accession>
<keyword evidence="3" id="KW-1185">Reference proteome</keyword>
<dbReference type="AlphaFoldDB" id="A0A0S4QQ92"/>
<evidence type="ECO:0008006" key="4">
    <source>
        <dbReference type="Google" id="ProtNLM"/>
    </source>
</evidence>
<feature type="compositionally biased region" description="Low complexity" evidence="1">
    <location>
        <begin position="72"/>
        <end position="84"/>
    </location>
</feature>
<dbReference type="EMBL" id="FAOZ01000014">
    <property type="protein sequence ID" value="CUU57776.1"/>
    <property type="molecule type" value="Genomic_DNA"/>
</dbReference>
<evidence type="ECO:0000313" key="2">
    <source>
        <dbReference type="EMBL" id="CUU57776.1"/>
    </source>
</evidence>
<evidence type="ECO:0000256" key="1">
    <source>
        <dbReference type="SAM" id="MobiDB-lite"/>
    </source>
</evidence>
<name>A0A0S4QQ92_9ACTN</name>
<sequence length="281" mass="28802">MVVWGAGRRLADSLPLDGADTVTGRRDSAAGPWRRGSAALARGGLVIAVAALLASCQGGDLTAFNPPGPPGATGTPPAVPASPASAEVPLDAEDYVLMEGAITTGFTASPPDAGSNSEDISLGSVGQCLGISDDHLDDYQDTADGPKFTSEADAIVAISSTASIVSTETAAAHLELLNNPRFGECFGQAIQQQFDAVSEPGSEIKVVAVETPQAPSGARVLLRMSVSVKAGGETLGLVLDSLFLIEGRVEVIVTYSNVDNNPADVHLQRITDQIAGRLQLQ</sequence>
<protein>
    <recommendedName>
        <fullName evidence="4">PknH-like extracellular domain-containing protein</fullName>
    </recommendedName>
</protein>
<organism evidence="2 3">
    <name type="scientific">Parafrankia irregularis</name>
    <dbReference type="NCBI Taxonomy" id="795642"/>
    <lineage>
        <taxon>Bacteria</taxon>
        <taxon>Bacillati</taxon>
        <taxon>Actinomycetota</taxon>
        <taxon>Actinomycetes</taxon>
        <taxon>Frankiales</taxon>
        <taxon>Frankiaceae</taxon>
        <taxon>Parafrankia</taxon>
    </lineage>
</organism>
<feature type="region of interest" description="Disordered" evidence="1">
    <location>
        <begin position="64"/>
        <end position="84"/>
    </location>
</feature>